<comment type="caution">
    <text evidence="7">The sequence shown here is derived from an EMBL/GenBank/DDBJ whole genome shotgun (WGS) entry which is preliminary data.</text>
</comment>
<feature type="domain" description="EXS" evidence="6">
    <location>
        <begin position="13"/>
        <end position="62"/>
    </location>
</feature>
<evidence type="ECO:0000256" key="5">
    <source>
        <dbReference type="SAM" id="Phobius"/>
    </source>
</evidence>
<sequence>AFFIRNQNIWPLVRIYRGGFLLVQFLFLLGINTYGWRQAGVNHVLIFELNPRNNLSHQHLFE</sequence>
<keyword evidence="4 5" id="KW-0472">Membrane</keyword>
<dbReference type="AlphaFoldDB" id="A0ABD0QLR7"/>
<accession>A0ABD0QLR7</accession>
<evidence type="ECO:0000256" key="1">
    <source>
        <dbReference type="ARBA" id="ARBA00004141"/>
    </source>
</evidence>
<feature type="non-terminal residue" evidence="7">
    <location>
        <position position="62"/>
    </location>
</feature>
<gene>
    <name evidence="7" type="ORF">M9458_018666</name>
</gene>
<reference evidence="7 8" key="1">
    <citation type="submission" date="2024-05" db="EMBL/GenBank/DDBJ databases">
        <title>Genome sequencing and assembly of Indian major carp, Cirrhinus mrigala (Hamilton, 1822).</title>
        <authorList>
            <person name="Mohindra V."/>
            <person name="Chowdhury L.M."/>
            <person name="Lal K."/>
            <person name="Jena J.K."/>
        </authorList>
    </citation>
    <scope>NUCLEOTIDE SEQUENCE [LARGE SCALE GENOMIC DNA]</scope>
    <source>
        <strain evidence="7">CM1030</strain>
        <tissue evidence="7">Blood</tissue>
    </source>
</reference>
<evidence type="ECO:0000259" key="6">
    <source>
        <dbReference type="Pfam" id="PF03124"/>
    </source>
</evidence>
<dbReference type="GO" id="GO:0016020">
    <property type="term" value="C:membrane"/>
    <property type="evidence" value="ECO:0007669"/>
    <property type="project" value="UniProtKB-SubCell"/>
</dbReference>
<keyword evidence="8" id="KW-1185">Reference proteome</keyword>
<keyword evidence="3 5" id="KW-1133">Transmembrane helix</keyword>
<feature type="non-terminal residue" evidence="7">
    <location>
        <position position="1"/>
    </location>
</feature>
<dbReference type="EMBL" id="JAMKFB020000008">
    <property type="protein sequence ID" value="KAL0186996.1"/>
    <property type="molecule type" value="Genomic_DNA"/>
</dbReference>
<proteinExistence type="predicted"/>
<evidence type="ECO:0000313" key="7">
    <source>
        <dbReference type="EMBL" id="KAL0186996.1"/>
    </source>
</evidence>
<organism evidence="7 8">
    <name type="scientific">Cirrhinus mrigala</name>
    <name type="common">Mrigala</name>
    <dbReference type="NCBI Taxonomy" id="683832"/>
    <lineage>
        <taxon>Eukaryota</taxon>
        <taxon>Metazoa</taxon>
        <taxon>Chordata</taxon>
        <taxon>Craniata</taxon>
        <taxon>Vertebrata</taxon>
        <taxon>Euteleostomi</taxon>
        <taxon>Actinopterygii</taxon>
        <taxon>Neopterygii</taxon>
        <taxon>Teleostei</taxon>
        <taxon>Ostariophysi</taxon>
        <taxon>Cypriniformes</taxon>
        <taxon>Cyprinidae</taxon>
        <taxon>Labeoninae</taxon>
        <taxon>Labeonini</taxon>
        <taxon>Cirrhinus</taxon>
    </lineage>
</organism>
<feature type="transmembrane region" description="Helical" evidence="5">
    <location>
        <begin position="15"/>
        <end position="36"/>
    </location>
</feature>
<name>A0ABD0QLR7_CIRMR</name>
<dbReference type="InterPro" id="IPR004342">
    <property type="entry name" value="EXS_C"/>
</dbReference>
<protein>
    <recommendedName>
        <fullName evidence="6">EXS domain-containing protein</fullName>
    </recommendedName>
</protein>
<evidence type="ECO:0000256" key="2">
    <source>
        <dbReference type="ARBA" id="ARBA00022692"/>
    </source>
</evidence>
<dbReference type="Pfam" id="PF03124">
    <property type="entry name" value="EXS"/>
    <property type="match status" value="1"/>
</dbReference>
<evidence type="ECO:0000313" key="8">
    <source>
        <dbReference type="Proteomes" id="UP001529510"/>
    </source>
</evidence>
<evidence type="ECO:0000256" key="4">
    <source>
        <dbReference type="ARBA" id="ARBA00023136"/>
    </source>
</evidence>
<keyword evidence="2 5" id="KW-0812">Transmembrane</keyword>
<evidence type="ECO:0000256" key="3">
    <source>
        <dbReference type="ARBA" id="ARBA00022989"/>
    </source>
</evidence>
<dbReference type="Proteomes" id="UP001529510">
    <property type="component" value="Unassembled WGS sequence"/>
</dbReference>
<comment type="subcellular location">
    <subcellularLocation>
        <location evidence="1">Membrane</location>
        <topology evidence="1">Multi-pass membrane protein</topology>
    </subcellularLocation>
</comment>